<dbReference type="InterPro" id="IPR036291">
    <property type="entry name" value="NAD(P)-bd_dom_sf"/>
</dbReference>
<name>A0A1M5ATQ2_LOKAT</name>
<dbReference type="STRING" id="366533.SAMN05444339_10598"/>
<protein>
    <submittedName>
        <fullName evidence="2">Putative NADH-flavin reductase</fullName>
    </submittedName>
</protein>
<organism evidence="2 3">
    <name type="scientific">Loktanella atrilutea</name>
    <dbReference type="NCBI Taxonomy" id="366533"/>
    <lineage>
        <taxon>Bacteria</taxon>
        <taxon>Pseudomonadati</taxon>
        <taxon>Pseudomonadota</taxon>
        <taxon>Alphaproteobacteria</taxon>
        <taxon>Rhodobacterales</taxon>
        <taxon>Roseobacteraceae</taxon>
        <taxon>Loktanella</taxon>
    </lineage>
</organism>
<dbReference type="InterPro" id="IPR016040">
    <property type="entry name" value="NAD(P)-bd_dom"/>
</dbReference>
<dbReference type="AlphaFoldDB" id="A0A1M5ATQ2"/>
<dbReference type="SUPFAM" id="SSF51735">
    <property type="entry name" value="NAD(P)-binding Rossmann-fold domains"/>
    <property type="match status" value="1"/>
</dbReference>
<dbReference type="Gene3D" id="3.40.50.720">
    <property type="entry name" value="NAD(P)-binding Rossmann-like Domain"/>
    <property type="match status" value="1"/>
</dbReference>
<reference evidence="3" key="1">
    <citation type="submission" date="2016-11" db="EMBL/GenBank/DDBJ databases">
        <authorList>
            <person name="Varghese N."/>
            <person name="Submissions S."/>
        </authorList>
    </citation>
    <scope>NUCLEOTIDE SEQUENCE [LARGE SCALE GENOMIC DNA]</scope>
    <source>
        <strain evidence="3">DSM 29326</strain>
    </source>
</reference>
<proteinExistence type="predicted"/>
<evidence type="ECO:0000313" key="3">
    <source>
        <dbReference type="Proteomes" id="UP000183987"/>
    </source>
</evidence>
<dbReference type="GO" id="GO:0004074">
    <property type="term" value="F:biliverdin reductase [NAD(P)H] activity"/>
    <property type="evidence" value="ECO:0007669"/>
    <property type="project" value="TreeGrafter"/>
</dbReference>
<feature type="domain" description="NAD(P)-binding" evidence="1">
    <location>
        <begin position="8"/>
        <end position="195"/>
    </location>
</feature>
<sequence>MTTFAVLGAAGGVGRALVDQALARGHSVRAVELDWPEAEARDGLELCRADVLNDDLSACFSGVDAVLSCLGVGNAAKTLLDPPPLYTRGTTNILRGMHQAGVDRLVVISASFVEAKNRGPLYFRLPAMAALHNVLDQMAEMEAQLRTSDVDWTAVRPGWLMEGAVTGDYTVTADVIPEDLIRTRMADVAHFMLDLGENGGWSRQTPALARKEAAEASSLSTVVRQMIG</sequence>
<dbReference type="RefSeq" id="WP_072857447.1">
    <property type="nucleotide sequence ID" value="NZ_FQUE01000005.1"/>
</dbReference>
<dbReference type="Pfam" id="PF13460">
    <property type="entry name" value="NAD_binding_10"/>
    <property type="match status" value="1"/>
</dbReference>
<dbReference type="Proteomes" id="UP000183987">
    <property type="component" value="Unassembled WGS sequence"/>
</dbReference>
<keyword evidence="3" id="KW-1185">Reference proteome</keyword>
<dbReference type="InterPro" id="IPR051606">
    <property type="entry name" value="Polyketide_Oxido-like"/>
</dbReference>
<dbReference type="OrthoDB" id="7419852at2"/>
<dbReference type="PANTHER" id="PTHR43355:SF2">
    <property type="entry name" value="FLAVIN REDUCTASE (NADPH)"/>
    <property type="match status" value="1"/>
</dbReference>
<dbReference type="GO" id="GO:0042602">
    <property type="term" value="F:riboflavin reductase (NADPH) activity"/>
    <property type="evidence" value="ECO:0007669"/>
    <property type="project" value="TreeGrafter"/>
</dbReference>
<dbReference type="EMBL" id="FQUE01000005">
    <property type="protein sequence ID" value="SHF33574.1"/>
    <property type="molecule type" value="Genomic_DNA"/>
</dbReference>
<gene>
    <name evidence="2" type="ORF">SAMN05444339_10598</name>
</gene>
<dbReference type="PANTHER" id="PTHR43355">
    <property type="entry name" value="FLAVIN REDUCTASE (NADPH)"/>
    <property type="match status" value="1"/>
</dbReference>
<evidence type="ECO:0000313" key="2">
    <source>
        <dbReference type="EMBL" id="SHF33574.1"/>
    </source>
</evidence>
<evidence type="ECO:0000259" key="1">
    <source>
        <dbReference type="Pfam" id="PF13460"/>
    </source>
</evidence>
<accession>A0A1M5ATQ2</accession>